<dbReference type="Proteomes" id="UP000605986">
    <property type="component" value="Unassembled WGS sequence"/>
</dbReference>
<dbReference type="EMBL" id="JAADJG010000445">
    <property type="protein sequence ID" value="KAF4446702.1"/>
    <property type="molecule type" value="Genomic_DNA"/>
</dbReference>
<comment type="caution">
    <text evidence="1">The sequence shown here is derived from an EMBL/GenBank/DDBJ whole genome shotgun (WGS) entry which is preliminary data.</text>
</comment>
<dbReference type="AlphaFoldDB" id="A0A8H4P351"/>
<reference evidence="1" key="1">
    <citation type="submission" date="2020-01" db="EMBL/GenBank/DDBJ databases">
        <title>Identification and distribution of gene clusters putatively required for synthesis of sphingolipid metabolism inhibitors in phylogenetically diverse species of the filamentous fungus Fusarium.</title>
        <authorList>
            <person name="Kim H.-S."/>
            <person name="Busman M."/>
            <person name="Brown D.W."/>
            <person name="Divon H."/>
            <person name="Uhlig S."/>
            <person name="Proctor R.H."/>
        </authorList>
    </citation>
    <scope>NUCLEOTIDE SEQUENCE</scope>
    <source>
        <strain evidence="1">NRRL 53441</strain>
    </source>
</reference>
<gene>
    <name evidence="1" type="ORF">F53441_9635</name>
</gene>
<proteinExistence type="predicted"/>
<organism evidence="1 2">
    <name type="scientific">Fusarium austroafricanum</name>
    <dbReference type="NCBI Taxonomy" id="2364996"/>
    <lineage>
        <taxon>Eukaryota</taxon>
        <taxon>Fungi</taxon>
        <taxon>Dikarya</taxon>
        <taxon>Ascomycota</taxon>
        <taxon>Pezizomycotina</taxon>
        <taxon>Sordariomycetes</taxon>
        <taxon>Hypocreomycetidae</taxon>
        <taxon>Hypocreales</taxon>
        <taxon>Nectriaceae</taxon>
        <taxon>Fusarium</taxon>
        <taxon>Fusarium concolor species complex</taxon>
    </lineage>
</organism>
<dbReference type="OrthoDB" id="5598852at2759"/>
<name>A0A8H4P351_9HYPO</name>
<accession>A0A8H4P351</accession>
<protein>
    <recommendedName>
        <fullName evidence="3">Aminoglycoside phosphotransferase domain-containing protein</fullName>
    </recommendedName>
</protein>
<evidence type="ECO:0000313" key="2">
    <source>
        <dbReference type="Proteomes" id="UP000605986"/>
    </source>
</evidence>
<evidence type="ECO:0000313" key="1">
    <source>
        <dbReference type="EMBL" id="KAF4446702.1"/>
    </source>
</evidence>
<sequence>MTESMNPNPEDVRTIATRVLRSPCHFIHNTDTNPYSSGEYTVYALETSGNTRVAIRIPKNRISAHAAFLLNREAEFRRRIDNARIPLFQPLITFSYSHENLLGAPFLAAGWTDGTPLP</sequence>
<evidence type="ECO:0008006" key="3">
    <source>
        <dbReference type="Google" id="ProtNLM"/>
    </source>
</evidence>
<keyword evidence="2" id="KW-1185">Reference proteome</keyword>